<dbReference type="PANTHER" id="PTHR23113">
    <property type="entry name" value="GUANINE NUCLEOTIDE EXCHANGE FACTOR"/>
    <property type="match status" value="1"/>
</dbReference>
<dbReference type="Gene3D" id="1.10.840.10">
    <property type="entry name" value="Ras guanine-nucleotide exchange factors catalytic domain"/>
    <property type="match status" value="2"/>
</dbReference>
<dbReference type="InterPro" id="IPR008937">
    <property type="entry name" value="Ras-like_GEF"/>
</dbReference>
<proteinExistence type="predicted"/>
<dbReference type="SMART" id="SM00147">
    <property type="entry name" value="RasGEF"/>
    <property type="match status" value="1"/>
</dbReference>
<keyword evidence="1 2" id="KW-0344">Guanine-nucleotide releasing factor</keyword>
<evidence type="ECO:0000256" key="1">
    <source>
        <dbReference type="ARBA" id="ARBA00022658"/>
    </source>
</evidence>
<dbReference type="SUPFAM" id="SSF48366">
    <property type="entry name" value="Ras GEF"/>
    <property type="match status" value="2"/>
</dbReference>
<dbReference type="InterPro" id="IPR001895">
    <property type="entry name" value="RASGEF_cat_dom"/>
</dbReference>
<organism evidence="4">
    <name type="scientific">Trepomonas sp. PC1</name>
    <dbReference type="NCBI Taxonomy" id="1076344"/>
    <lineage>
        <taxon>Eukaryota</taxon>
        <taxon>Metamonada</taxon>
        <taxon>Diplomonadida</taxon>
        <taxon>Hexamitidae</taxon>
        <taxon>Hexamitinae</taxon>
        <taxon>Trepomonas</taxon>
    </lineage>
</organism>
<dbReference type="Pfam" id="PF00617">
    <property type="entry name" value="RasGEF"/>
    <property type="match status" value="2"/>
</dbReference>
<dbReference type="GO" id="GO:0005085">
    <property type="term" value="F:guanyl-nucleotide exchange factor activity"/>
    <property type="evidence" value="ECO:0007669"/>
    <property type="project" value="UniProtKB-KW"/>
</dbReference>
<sequence>YEFAFQQTNVNTMSQVQSSCVSCMLFSNGRTPEYFNFDRILITEILYQQKMRTFFQRLNFSVKLEQAYSVKQQDFYIQKFQEMLLNNPHEFALLIAQYFAEAYLVITPKDLQQMALGKDTNSTKHAIQRHNAIGKLLQILLMQLSFENINQIQQKTFNPVKHQKNDRLRLNLLQKISHVCQLLYELRCFEAIFAIISNIQTQSISRLFPEELQYQLEESLRGEGPWMEEAGRVNLEKARQTSQQANKFFQQEKLLIQQYVPFYKNGSLIFTQETFLQQNKFYDLQKIQEIVVKNLNLKFDANSNLQAQAIKIGKPFNLSKLIDGAQNYSVYRQALKQQILNRQVVVPYLGILRRDFVFTMDGPENFVDPEKKFINFMKANVLYDHVLGYLSPQLNFLGYQFENEDVYLSQNVIAQRIKDNSDNELLQWMRSFAYHSADSLDMWQLSENVKQKAKIK</sequence>
<dbReference type="InterPro" id="IPR023578">
    <property type="entry name" value="Ras_GEF_dom_sf"/>
</dbReference>
<dbReference type="InterPro" id="IPR036964">
    <property type="entry name" value="RASGEF_cat_dom_sf"/>
</dbReference>
<feature type="non-terminal residue" evidence="4">
    <location>
        <position position="1"/>
    </location>
</feature>
<gene>
    <name evidence="4" type="ORF">TPC1_20012</name>
</gene>
<evidence type="ECO:0000259" key="3">
    <source>
        <dbReference type="PROSITE" id="PS50009"/>
    </source>
</evidence>
<accession>A0A146K5C5</accession>
<name>A0A146K5C5_9EUKA</name>
<reference evidence="4" key="1">
    <citation type="submission" date="2015-07" db="EMBL/GenBank/DDBJ databases">
        <title>Adaptation to a free-living lifestyle via gene acquisitions in the diplomonad Trepomonas sp. PC1.</title>
        <authorList>
            <person name="Xu F."/>
            <person name="Jerlstrom-Hultqvist J."/>
            <person name="Kolisko M."/>
            <person name="Simpson A.G.B."/>
            <person name="Roger A.J."/>
            <person name="Svard S.G."/>
            <person name="Andersson J.O."/>
        </authorList>
    </citation>
    <scope>NUCLEOTIDE SEQUENCE</scope>
    <source>
        <strain evidence="4">PC1</strain>
    </source>
</reference>
<dbReference type="EMBL" id="GDID01005917">
    <property type="protein sequence ID" value="JAP90689.1"/>
    <property type="molecule type" value="Transcribed_RNA"/>
</dbReference>
<protein>
    <submittedName>
        <fullName evidence="4">RasGEF domain-containing protein</fullName>
    </submittedName>
</protein>
<dbReference type="PANTHER" id="PTHR23113:SF99">
    <property type="entry name" value="RASGEF DOMAIN-CONTAINING PROTEIN"/>
    <property type="match status" value="1"/>
</dbReference>
<evidence type="ECO:0000256" key="2">
    <source>
        <dbReference type="PROSITE-ProRule" id="PRU00168"/>
    </source>
</evidence>
<feature type="domain" description="Ras-GEF" evidence="3">
    <location>
        <begin position="87"/>
        <end position="426"/>
    </location>
</feature>
<dbReference type="GO" id="GO:0007264">
    <property type="term" value="P:small GTPase-mediated signal transduction"/>
    <property type="evidence" value="ECO:0007669"/>
    <property type="project" value="InterPro"/>
</dbReference>
<dbReference type="PROSITE" id="PS50009">
    <property type="entry name" value="RASGEF_CAT"/>
    <property type="match status" value="1"/>
</dbReference>
<dbReference type="AlphaFoldDB" id="A0A146K5C5"/>
<evidence type="ECO:0000313" key="4">
    <source>
        <dbReference type="EMBL" id="JAP90689.1"/>
    </source>
</evidence>